<accession>A0A5B9Q4H0</accession>
<dbReference type="EC" id="1.1.1.292" evidence="4"/>
<keyword evidence="1 4" id="KW-0560">Oxidoreductase</keyword>
<dbReference type="Gene3D" id="3.40.50.720">
    <property type="entry name" value="NAD(P)-binding Rossmann-like Domain"/>
    <property type="match status" value="1"/>
</dbReference>
<dbReference type="PANTHER" id="PTHR43818">
    <property type="entry name" value="BCDNA.GH03377"/>
    <property type="match status" value="1"/>
</dbReference>
<name>A0A5B9Q4H0_9BACT</name>
<dbReference type="RefSeq" id="WP_148072584.1">
    <property type="nucleotide sequence ID" value="NZ_CP042913.1"/>
</dbReference>
<dbReference type="Proteomes" id="UP000323917">
    <property type="component" value="Chromosome"/>
</dbReference>
<dbReference type="InterPro" id="IPR036291">
    <property type="entry name" value="NAD(P)-bd_dom_sf"/>
</dbReference>
<dbReference type="KEGG" id="bgok:Pr1d_11370"/>
<reference evidence="4 5" key="1">
    <citation type="submission" date="2019-08" db="EMBL/GenBank/DDBJ databases">
        <title>Deep-cultivation of Planctomycetes and their phenomic and genomic characterization uncovers novel biology.</title>
        <authorList>
            <person name="Wiegand S."/>
            <person name="Jogler M."/>
            <person name="Boedeker C."/>
            <person name="Pinto D."/>
            <person name="Vollmers J."/>
            <person name="Rivas-Marin E."/>
            <person name="Kohn T."/>
            <person name="Peeters S.H."/>
            <person name="Heuer A."/>
            <person name="Rast P."/>
            <person name="Oberbeckmann S."/>
            <person name="Bunk B."/>
            <person name="Jeske O."/>
            <person name="Meyerdierks A."/>
            <person name="Storesund J.E."/>
            <person name="Kallscheuer N."/>
            <person name="Luecker S."/>
            <person name="Lage O.M."/>
            <person name="Pohl T."/>
            <person name="Merkel B.J."/>
            <person name="Hornburger P."/>
            <person name="Mueller R.-W."/>
            <person name="Bruemmer F."/>
            <person name="Labrenz M."/>
            <person name="Spormann A.M."/>
            <person name="Op den Camp H."/>
            <person name="Overmann J."/>
            <person name="Amann R."/>
            <person name="Jetten M.S.M."/>
            <person name="Mascher T."/>
            <person name="Medema M.H."/>
            <person name="Devos D.P."/>
            <person name="Kaster A.-K."/>
            <person name="Ovreas L."/>
            <person name="Rohde M."/>
            <person name="Galperin M.Y."/>
            <person name="Jogler C."/>
        </authorList>
    </citation>
    <scope>NUCLEOTIDE SEQUENCE [LARGE SCALE GENOMIC DNA]</scope>
    <source>
        <strain evidence="4 5">Pr1d</strain>
    </source>
</reference>
<dbReference type="Pfam" id="PF22725">
    <property type="entry name" value="GFO_IDH_MocA_C3"/>
    <property type="match status" value="1"/>
</dbReference>
<gene>
    <name evidence="4" type="primary">afr_4</name>
    <name evidence="4" type="ORF">Pr1d_11370</name>
</gene>
<evidence type="ECO:0000259" key="3">
    <source>
        <dbReference type="Pfam" id="PF22725"/>
    </source>
</evidence>
<dbReference type="SUPFAM" id="SSF51735">
    <property type="entry name" value="NAD(P)-binding Rossmann-fold domains"/>
    <property type="match status" value="1"/>
</dbReference>
<keyword evidence="5" id="KW-1185">Reference proteome</keyword>
<dbReference type="EMBL" id="CP042913">
    <property type="protein sequence ID" value="QEG33867.1"/>
    <property type="molecule type" value="Genomic_DNA"/>
</dbReference>
<dbReference type="GO" id="GO:0033712">
    <property type="term" value="F:1,5-anhydro-D-fructose reductase (1,5-anhydro-D-mannitol-forming) activity"/>
    <property type="evidence" value="ECO:0007669"/>
    <property type="project" value="UniProtKB-EC"/>
</dbReference>
<dbReference type="InterPro" id="IPR050463">
    <property type="entry name" value="Gfo/Idh/MocA_oxidrdct_glycsds"/>
</dbReference>
<dbReference type="Gene3D" id="3.30.360.10">
    <property type="entry name" value="Dihydrodipicolinate Reductase, domain 2"/>
    <property type="match status" value="1"/>
</dbReference>
<proteinExistence type="predicted"/>
<dbReference type="AlphaFoldDB" id="A0A5B9Q4H0"/>
<sequence>MNQIKAGIIGTGFIGPAHVEALRRLGYVEVAAVAERDADLAQTKAEELSIPKAYGDYHELLADPEIQVVHNCTPNHLHFEVNRDILAAGKHVVSEKPLAMNSTESRELVKLAEAAGVVNAIDFNYRYMPLVQQARLMCQASDEVGRILAVHGSYLQDWLLKETDWNWRLVPEMSGDSRAVADIGSHWCDLIQFITGQKIVRVMADLVTIHPSRKRPKVEVETYAGKVLQPEDMEDVPVNTEDYASILLEFDSGMHGVLTVNQCAAGRKNRLYFEIDGSNSALSWNQERPNELWVGRRDGPNQTIMKDPSLLYPEARQYAHYPGGHNEAYPDGPKNLFRNVYGFIAGTRPGGDFATFIDGHNEIAICDAVLKSGREKQWVNVEY</sequence>
<evidence type="ECO:0000313" key="5">
    <source>
        <dbReference type="Proteomes" id="UP000323917"/>
    </source>
</evidence>
<dbReference type="OrthoDB" id="9815825at2"/>
<dbReference type="InterPro" id="IPR000683">
    <property type="entry name" value="Gfo/Idh/MocA-like_OxRdtase_N"/>
</dbReference>
<feature type="domain" description="GFO/IDH/MocA-like oxidoreductase" evidence="3">
    <location>
        <begin position="140"/>
        <end position="281"/>
    </location>
</feature>
<feature type="domain" description="Gfo/Idh/MocA-like oxidoreductase N-terminal" evidence="2">
    <location>
        <begin position="4"/>
        <end position="119"/>
    </location>
</feature>
<dbReference type="InterPro" id="IPR055170">
    <property type="entry name" value="GFO_IDH_MocA-like_dom"/>
</dbReference>
<organism evidence="4 5">
    <name type="scientific">Bythopirellula goksoeyrii</name>
    <dbReference type="NCBI Taxonomy" id="1400387"/>
    <lineage>
        <taxon>Bacteria</taxon>
        <taxon>Pseudomonadati</taxon>
        <taxon>Planctomycetota</taxon>
        <taxon>Planctomycetia</taxon>
        <taxon>Pirellulales</taxon>
        <taxon>Lacipirellulaceae</taxon>
        <taxon>Bythopirellula</taxon>
    </lineage>
</organism>
<evidence type="ECO:0000256" key="1">
    <source>
        <dbReference type="ARBA" id="ARBA00023002"/>
    </source>
</evidence>
<dbReference type="PANTHER" id="PTHR43818:SF11">
    <property type="entry name" value="BCDNA.GH03377"/>
    <property type="match status" value="1"/>
</dbReference>
<dbReference type="SUPFAM" id="SSF55347">
    <property type="entry name" value="Glyceraldehyde-3-phosphate dehydrogenase-like, C-terminal domain"/>
    <property type="match status" value="1"/>
</dbReference>
<dbReference type="Pfam" id="PF01408">
    <property type="entry name" value="GFO_IDH_MocA"/>
    <property type="match status" value="1"/>
</dbReference>
<protein>
    <submittedName>
        <fullName evidence="4">1,5-anhydro-D-fructose reductase</fullName>
        <ecNumber evidence="4">1.1.1.292</ecNumber>
    </submittedName>
</protein>
<dbReference type="GO" id="GO:0000166">
    <property type="term" value="F:nucleotide binding"/>
    <property type="evidence" value="ECO:0007669"/>
    <property type="project" value="InterPro"/>
</dbReference>
<evidence type="ECO:0000313" key="4">
    <source>
        <dbReference type="EMBL" id="QEG33867.1"/>
    </source>
</evidence>
<evidence type="ECO:0000259" key="2">
    <source>
        <dbReference type="Pfam" id="PF01408"/>
    </source>
</evidence>